<organism evidence="2 3">
    <name type="scientific">Oldenlandia corymbosa var. corymbosa</name>
    <dbReference type="NCBI Taxonomy" id="529605"/>
    <lineage>
        <taxon>Eukaryota</taxon>
        <taxon>Viridiplantae</taxon>
        <taxon>Streptophyta</taxon>
        <taxon>Embryophyta</taxon>
        <taxon>Tracheophyta</taxon>
        <taxon>Spermatophyta</taxon>
        <taxon>Magnoliopsida</taxon>
        <taxon>eudicotyledons</taxon>
        <taxon>Gunneridae</taxon>
        <taxon>Pentapetalae</taxon>
        <taxon>asterids</taxon>
        <taxon>lamiids</taxon>
        <taxon>Gentianales</taxon>
        <taxon>Rubiaceae</taxon>
        <taxon>Rubioideae</taxon>
        <taxon>Spermacoceae</taxon>
        <taxon>Hedyotis-Oldenlandia complex</taxon>
        <taxon>Oldenlandia</taxon>
    </lineage>
</organism>
<dbReference type="EMBL" id="OX459126">
    <property type="protein sequence ID" value="CAI9117344.1"/>
    <property type="molecule type" value="Genomic_DNA"/>
</dbReference>
<accession>A0AAV1EC78</accession>
<keyword evidence="1" id="KW-0175">Coiled coil</keyword>
<sequence>MSAELTRTNGCAFAICFQKLKYVPEVPNYESSSKRAVADEELQFELEAQRKRAEEAEARYADIAASNAAQQKELNEMNARQAIIEKDLAMLRNQRYNDNAAISCVDMHSYLF</sequence>
<keyword evidence="3" id="KW-1185">Reference proteome</keyword>
<evidence type="ECO:0000313" key="2">
    <source>
        <dbReference type="EMBL" id="CAI9117344.1"/>
    </source>
</evidence>
<dbReference type="AlphaFoldDB" id="A0AAV1EC78"/>
<evidence type="ECO:0000313" key="3">
    <source>
        <dbReference type="Proteomes" id="UP001161247"/>
    </source>
</evidence>
<protein>
    <submittedName>
        <fullName evidence="2">OLC1v1018720C1</fullName>
    </submittedName>
</protein>
<gene>
    <name evidence="2" type="ORF">OLC1_LOCUS23419</name>
</gene>
<dbReference type="Proteomes" id="UP001161247">
    <property type="component" value="Chromosome 9"/>
</dbReference>
<evidence type="ECO:0000256" key="1">
    <source>
        <dbReference type="SAM" id="Coils"/>
    </source>
</evidence>
<feature type="coiled-coil region" evidence="1">
    <location>
        <begin position="39"/>
        <end position="94"/>
    </location>
</feature>
<proteinExistence type="predicted"/>
<name>A0AAV1EC78_OLDCO</name>
<reference evidence="2" key="1">
    <citation type="submission" date="2023-03" db="EMBL/GenBank/DDBJ databases">
        <authorList>
            <person name="Julca I."/>
        </authorList>
    </citation>
    <scope>NUCLEOTIDE SEQUENCE</scope>
</reference>